<dbReference type="EMBL" id="JAPDGR010002818">
    <property type="protein sequence ID" value="KAJ2974075.1"/>
    <property type="molecule type" value="Genomic_DNA"/>
</dbReference>
<name>A0ACC1N463_9PEZI</name>
<sequence>MSDVGRTKECHKYARVQSLKGKASENLIVCAFQSWKYERLEAVARFVSMAKGIKDSMGKSIQNKTWLGSAGSAAYDFRSDTMTTPTGSMLAAIASCSLQDDVFQEDDTTNDLEAYCAAITGKESALFVLSGTMGNQLGLRALLTQPPHSVLCDHRSHIVTSEAGGLAVLTSAMVSPVTPRNGLYLTLADVEANFKPEGRVIDCPTKVISLENTHYGVITPLDEVRKISAFARSRGVKMHCDGAPTVGGMRRLASHDIFGKQLAAGFGSRASVTAAGRVAIEETFGKGPNGEGGLLRHSHATAKKVEAMWREIGGTTKFPVDTNVVWLDLKAAGISMARLNQIGKEEGLLLMGDRLVVHYQIYQNAEDTLGRLRRALERAWGERGRGVPAGADANASIYCT</sequence>
<evidence type="ECO:0000313" key="2">
    <source>
        <dbReference type="Proteomes" id="UP001143856"/>
    </source>
</evidence>
<gene>
    <name evidence="1" type="ORF">NUW58_g8776</name>
</gene>
<dbReference type="Proteomes" id="UP001143856">
    <property type="component" value="Unassembled WGS sequence"/>
</dbReference>
<organism evidence="1 2">
    <name type="scientific">Xylaria curta</name>
    <dbReference type="NCBI Taxonomy" id="42375"/>
    <lineage>
        <taxon>Eukaryota</taxon>
        <taxon>Fungi</taxon>
        <taxon>Dikarya</taxon>
        <taxon>Ascomycota</taxon>
        <taxon>Pezizomycotina</taxon>
        <taxon>Sordariomycetes</taxon>
        <taxon>Xylariomycetidae</taxon>
        <taxon>Xylariales</taxon>
        <taxon>Xylariaceae</taxon>
        <taxon>Xylaria</taxon>
    </lineage>
</organism>
<comment type="caution">
    <text evidence="1">The sequence shown here is derived from an EMBL/GenBank/DDBJ whole genome shotgun (WGS) entry which is preliminary data.</text>
</comment>
<reference evidence="1" key="1">
    <citation type="submission" date="2022-10" db="EMBL/GenBank/DDBJ databases">
        <title>Genome Sequence of Xylaria curta.</title>
        <authorList>
            <person name="Buettner E."/>
        </authorList>
    </citation>
    <scope>NUCLEOTIDE SEQUENCE</scope>
    <source>
        <strain evidence="1">Babe10</strain>
    </source>
</reference>
<proteinExistence type="predicted"/>
<protein>
    <submittedName>
        <fullName evidence="1">Uncharacterized protein</fullName>
    </submittedName>
</protein>
<accession>A0ACC1N463</accession>
<keyword evidence="2" id="KW-1185">Reference proteome</keyword>
<evidence type="ECO:0000313" key="1">
    <source>
        <dbReference type="EMBL" id="KAJ2974075.1"/>
    </source>
</evidence>